<feature type="repeat" description="TPR" evidence="1">
    <location>
        <begin position="29"/>
        <end position="62"/>
    </location>
</feature>
<gene>
    <name evidence="2" type="ORF">KT71_09997</name>
</gene>
<dbReference type="HOGENOM" id="CLU_1188317_0_0_6"/>
<feature type="repeat" description="TPR" evidence="1">
    <location>
        <begin position="63"/>
        <end position="96"/>
    </location>
</feature>
<keyword evidence="1" id="KW-0802">TPR repeat</keyword>
<dbReference type="EMBL" id="AAOA02000003">
    <property type="protein sequence ID" value="EAQ98951.1"/>
    <property type="molecule type" value="Genomic_DNA"/>
</dbReference>
<reference evidence="2 3" key="1">
    <citation type="journal article" date="2007" name="Proc. Natl. Acad. Sci. U.S.A.">
        <title>Characterization of a marine gammaproteobacterium capable of aerobic anoxygenic photosynthesis.</title>
        <authorList>
            <person name="Fuchs B.M."/>
            <person name="Spring S."/>
            <person name="Teeling H."/>
            <person name="Quast C."/>
            <person name="Wulf J."/>
            <person name="Schattenhofer M."/>
            <person name="Yan S."/>
            <person name="Ferriera S."/>
            <person name="Johnson J."/>
            <person name="Glockner F.O."/>
            <person name="Amann R."/>
        </authorList>
    </citation>
    <scope>NUCLEOTIDE SEQUENCE [LARGE SCALE GENOMIC DNA]</scope>
    <source>
        <strain evidence="2">KT71</strain>
    </source>
</reference>
<evidence type="ECO:0000313" key="3">
    <source>
        <dbReference type="Proteomes" id="UP000019205"/>
    </source>
</evidence>
<accession>A4A580</accession>
<sequence length="233" mass="25354">MGVAYSRAGEFEAADDAWRQSAALAPGNPLPMFAMGNSLMQRRQTDDALAAFAKALEAEPRHVESMLAQGRIYASMADYDTAIEHFEKVLTIVERHPAAYLNIALVEQQRGDSIAAQRAYQETLEINQAQPLAHNNLAWLLAAEPDNLNAALRHALTATELQPRFAPYWDTLAWIQHLGGDDDLALGSLEKALQLPGAASNVSLYEHLAAVQSALGNEAAAVEAKQKVKALQR</sequence>
<reference evidence="2 3" key="2">
    <citation type="journal article" date="2009" name="PLoS ONE">
        <title>The photosynthetic apparatus and its regulation in the aerobic gammaproteobacterium Congregibacter litoralis gen. nov., sp. nov.</title>
        <authorList>
            <person name="Spring S."/>
            <person name="Lunsdorf H."/>
            <person name="Fuchs B.M."/>
            <person name="Tindall B.J."/>
        </authorList>
    </citation>
    <scope>NUCLEOTIDE SEQUENCE [LARGE SCALE GENOMIC DNA]</scope>
    <source>
        <strain evidence="2">KT71</strain>
    </source>
</reference>
<evidence type="ECO:0000313" key="2">
    <source>
        <dbReference type="EMBL" id="EAQ98951.1"/>
    </source>
</evidence>
<dbReference type="STRING" id="314285.KT71_09997"/>
<dbReference type="Pfam" id="PF13432">
    <property type="entry name" value="TPR_16"/>
    <property type="match status" value="1"/>
</dbReference>
<organism evidence="2 3">
    <name type="scientific">Congregibacter litoralis KT71</name>
    <dbReference type="NCBI Taxonomy" id="314285"/>
    <lineage>
        <taxon>Bacteria</taxon>
        <taxon>Pseudomonadati</taxon>
        <taxon>Pseudomonadota</taxon>
        <taxon>Gammaproteobacteria</taxon>
        <taxon>Cellvibrionales</taxon>
        <taxon>Halieaceae</taxon>
        <taxon>Congregibacter</taxon>
    </lineage>
</organism>
<dbReference type="PANTHER" id="PTHR12558:SF13">
    <property type="entry name" value="CELL DIVISION CYCLE PROTEIN 27 HOMOLOG"/>
    <property type="match status" value="1"/>
</dbReference>
<dbReference type="AlphaFoldDB" id="A4A580"/>
<evidence type="ECO:0000256" key="1">
    <source>
        <dbReference type="PROSITE-ProRule" id="PRU00339"/>
    </source>
</evidence>
<dbReference type="PROSITE" id="PS50005">
    <property type="entry name" value="TPR"/>
    <property type="match status" value="2"/>
</dbReference>
<keyword evidence="3" id="KW-1185">Reference proteome</keyword>
<dbReference type="SUPFAM" id="SSF48452">
    <property type="entry name" value="TPR-like"/>
    <property type="match status" value="1"/>
</dbReference>
<dbReference type="Gene3D" id="1.25.40.10">
    <property type="entry name" value="Tetratricopeptide repeat domain"/>
    <property type="match status" value="2"/>
</dbReference>
<dbReference type="eggNOG" id="COG0457">
    <property type="taxonomic scope" value="Bacteria"/>
</dbReference>
<dbReference type="InterPro" id="IPR011990">
    <property type="entry name" value="TPR-like_helical_dom_sf"/>
</dbReference>
<protein>
    <submittedName>
        <fullName evidence="2">Flp pilus assembly protein TadD</fullName>
    </submittedName>
</protein>
<comment type="caution">
    <text evidence="2">The sequence shown here is derived from an EMBL/GenBank/DDBJ whole genome shotgun (WGS) entry which is preliminary data.</text>
</comment>
<dbReference type="SMART" id="SM00028">
    <property type="entry name" value="TPR"/>
    <property type="match status" value="6"/>
</dbReference>
<dbReference type="Proteomes" id="UP000019205">
    <property type="component" value="Chromosome"/>
</dbReference>
<name>A4A580_9GAMM</name>
<proteinExistence type="predicted"/>
<dbReference type="InterPro" id="IPR019734">
    <property type="entry name" value="TPR_rpt"/>
</dbReference>
<dbReference type="PANTHER" id="PTHR12558">
    <property type="entry name" value="CELL DIVISION CYCLE 16,23,27"/>
    <property type="match status" value="1"/>
</dbReference>